<dbReference type="InterPro" id="IPR020841">
    <property type="entry name" value="PKS_Beta-ketoAc_synthase_dom"/>
</dbReference>
<dbReference type="Pfam" id="PF08240">
    <property type="entry name" value="ADH_N"/>
    <property type="match status" value="1"/>
</dbReference>
<dbReference type="FunFam" id="3.40.50.720:FF:000209">
    <property type="entry name" value="Polyketide synthase Pks12"/>
    <property type="match status" value="1"/>
</dbReference>
<dbReference type="SUPFAM" id="SSF50129">
    <property type="entry name" value="GroES-like"/>
    <property type="match status" value="1"/>
</dbReference>
<feature type="domain" description="PKS/mFAS DH" evidence="10">
    <location>
        <begin position="944"/>
        <end position="1248"/>
    </location>
</feature>
<dbReference type="Gene3D" id="1.10.1200.10">
    <property type="entry name" value="ACP-like"/>
    <property type="match status" value="1"/>
</dbReference>
<dbReference type="Gene3D" id="3.40.50.720">
    <property type="entry name" value="NAD(P)-binding Rossmann-like Domain"/>
    <property type="match status" value="2"/>
</dbReference>
<dbReference type="Proteomes" id="UP001301958">
    <property type="component" value="Unassembled WGS sequence"/>
</dbReference>
<dbReference type="SMART" id="SM00822">
    <property type="entry name" value="PKS_KR"/>
    <property type="match status" value="1"/>
</dbReference>
<reference evidence="11" key="1">
    <citation type="journal article" date="2023" name="Mol. Phylogenet. Evol.">
        <title>Genome-scale phylogeny and comparative genomics of the fungal order Sordariales.</title>
        <authorList>
            <person name="Hensen N."/>
            <person name="Bonometti L."/>
            <person name="Westerberg I."/>
            <person name="Brannstrom I.O."/>
            <person name="Guillou S."/>
            <person name="Cros-Aarteil S."/>
            <person name="Calhoun S."/>
            <person name="Haridas S."/>
            <person name="Kuo A."/>
            <person name="Mondo S."/>
            <person name="Pangilinan J."/>
            <person name="Riley R."/>
            <person name="LaButti K."/>
            <person name="Andreopoulos B."/>
            <person name="Lipzen A."/>
            <person name="Chen C."/>
            <person name="Yan M."/>
            <person name="Daum C."/>
            <person name="Ng V."/>
            <person name="Clum A."/>
            <person name="Steindorff A."/>
            <person name="Ohm R.A."/>
            <person name="Martin F."/>
            <person name="Silar P."/>
            <person name="Natvig D.O."/>
            <person name="Lalanne C."/>
            <person name="Gautier V."/>
            <person name="Ament-Velasquez S.L."/>
            <person name="Kruys A."/>
            <person name="Hutchinson M.I."/>
            <person name="Powell A.J."/>
            <person name="Barry K."/>
            <person name="Miller A.N."/>
            <person name="Grigoriev I.V."/>
            <person name="Debuchy R."/>
            <person name="Gladieux P."/>
            <person name="Hiltunen Thoren M."/>
            <person name="Johannesson H."/>
        </authorList>
    </citation>
    <scope>NUCLEOTIDE SEQUENCE</scope>
    <source>
        <strain evidence="11">CBS 990.96</strain>
    </source>
</reference>
<dbReference type="Pfam" id="PF00109">
    <property type="entry name" value="ketoacyl-synt"/>
    <property type="match status" value="1"/>
</dbReference>
<dbReference type="Pfam" id="PF14765">
    <property type="entry name" value="PS-DH"/>
    <property type="match status" value="1"/>
</dbReference>
<evidence type="ECO:0000256" key="6">
    <source>
        <dbReference type="ARBA" id="ARBA00023315"/>
    </source>
</evidence>
<dbReference type="Pfam" id="PF13602">
    <property type="entry name" value="ADH_zinc_N_2"/>
    <property type="match status" value="1"/>
</dbReference>
<keyword evidence="1" id="KW-0596">Phosphopantetheine</keyword>
<comment type="caution">
    <text evidence="11">The sequence shown here is derived from an EMBL/GenBank/DDBJ whole genome shotgun (WGS) entry which is preliminary data.</text>
</comment>
<dbReference type="GO" id="GO:1901336">
    <property type="term" value="P:lactone biosynthetic process"/>
    <property type="evidence" value="ECO:0007669"/>
    <property type="project" value="UniProtKB-ARBA"/>
</dbReference>
<dbReference type="SMART" id="SM00827">
    <property type="entry name" value="PKS_AT"/>
    <property type="match status" value="1"/>
</dbReference>
<name>A0AAN6YRE8_9PEZI</name>
<dbReference type="GO" id="GO:0006633">
    <property type="term" value="P:fatty acid biosynthetic process"/>
    <property type="evidence" value="ECO:0007669"/>
    <property type="project" value="InterPro"/>
</dbReference>
<dbReference type="InterPro" id="IPR049552">
    <property type="entry name" value="PKS_DH_N"/>
</dbReference>
<organism evidence="11 12">
    <name type="scientific">Podospora fimiseda</name>
    <dbReference type="NCBI Taxonomy" id="252190"/>
    <lineage>
        <taxon>Eukaryota</taxon>
        <taxon>Fungi</taxon>
        <taxon>Dikarya</taxon>
        <taxon>Ascomycota</taxon>
        <taxon>Pezizomycotina</taxon>
        <taxon>Sordariomycetes</taxon>
        <taxon>Sordariomycetidae</taxon>
        <taxon>Sordariales</taxon>
        <taxon>Podosporaceae</taxon>
        <taxon>Podospora</taxon>
    </lineage>
</organism>
<dbReference type="PANTHER" id="PTHR43775">
    <property type="entry name" value="FATTY ACID SYNTHASE"/>
    <property type="match status" value="1"/>
</dbReference>
<dbReference type="SUPFAM" id="SSF53901">
    <property type="entry name" value="Thiolase-like"/>
    <property type="match status" value="1"/>
</dbReference>
<dbReference type="Pfam" id="PF16197">
    <property type="entry name" value="KAsynt_C_assoc"/>
    <property type="match status" value="1"/>
</dbReference>
<dbReference type="InterPro" id="IPR014030">
    <property type="entry name" value="Ketoacyl_synth_N"/>
</dbReference>
<sequence length="2383" mass="257856">MAPMMFSDTPSEGLSTPESSTPPKLTGSEPIAICGFACRLPGDASSPDRFWDLISKGRSAQCHVPNSRFNVDGFYHPQGQDRPGSMKMKGGYFLQEDVRQFENSFFGINNLEATYMDPQQRKLLEVVYECMENAGIPLDKASGSNTGCYVGNFTVDFQVMQLRDSDYLNRYSGTGLGTTILANRISHVFNLLGPSLVLDTACSSSLYCLHVACSALENYECDAAIVAGGNLIQSAEQHIATMKAGVLSPTSTCHTFDSSADGYGRGDGVGALYIKRLRDAIRDGDPIRSVIRGNAVNANGRTSGISLPSADGQELVIRKALAKAGLGPDDISYIECHGTGTKVGDAIEVDALARVFQRQGKDPLIIGAVKTNVGHSEAASGITSVIKSTLALEKGQIPPTHGVKNINPKLKIEERNISIPTELVSWPEIPGRVRRAGINSFGYGGANSHTILEEASGLVRRSLAGVPELRPPPSQSAVVLPLSAASESSLEARVIDFANYDFSRVDLSDLAFTLGSRRTQFPVRGYVVARHGDNITDLFKTGKVVSSPNAVKPSRNPYAFVFTGQGSQWPGMCQALFSEFPVFRRAITEMDAALKALPHAPEWSLQEAILDTANPDLIHMPQRSQPCCTAIQVGLIQLLASWDILPSVTVGHSSGEIAAAFAAGHLSAAEAIVIAYYRGYLVSENHNDGAMMAVGLSEAAASVEISENGFDGQLRVACINSTEGVTVSGNHDAIDKLLKVLVDKKVFARKLKTGGQAYHSHHMLSIGEKYQSLLDQILPTLEPSLKLEKGATFISSVTVRPKRSGFSGSYWRANLESQVRFAPAIEHIQTRADYGFIELGPHGSMELPIRQTLSGTQVKYAVPIKRNTDALQSVLSFAASLWMQGFSVDWSKVNGLKSSSTKLSTSSVYHVVKDLPPYRFDYKTTLWNECRASVEYRQRKHPRHELLGSLLPGGNGKDFIFRNVLRANDVPWVKDHRLGETIVFPGSGYMAMAIEAVRQAADISVSDSPSFHFSNLNILAALSLSEDPSASSEVFTSLHKSPLTRAADSTTWWDFSITTYSDNASTTHATGSISIKPTSTSLVQKYSPPTDDSLEPTAKRTWYERFVQQGLNYGTAFQTISQFDTPRMKAGNFCSAAAPLLTNSEEDPLTRYPAHPITLDALLQLAVVSAANGTPRDLRAVVPTRIVSAVVNTASALAAGQEGRLNTSIKRTGFGPIEAGCELIDSQGKVAVQFDQVRMNPYSAGTYNEESASTKRHPILRVLWKPDVYGLGYMSSLAAEKFAQKFSDESQSAVEDRSLIKFGGLVDLLVHKDPGMRVLELGNPSEELRGAILELLASKSDMKRFATYTKGEVSEEGEIVGGVVDLESNEAPEKLGGLEKGAYDLVLVPFGAEGWVRKSLPKITELLAEGGTIVSLFSEYRSDFIASEALTSLTVPVGHVNSGATAVVARHRTKSNAEALQKAKFLIVERSKTKLGSALQDSLSKIQGQGVSRTTLQALRAEHLPRGTTVFNLAELYDPLLSTISDEDMDRVKLITDKAARLVWVTGGDVLKADKPDFSLVSGLARAVGMEQPSLKFYTYGIDNPDAQVHTTAQRLISVLNQATPKPDMEFVQSEGVVHVSRFTPDDSVNADFRNKQGLESSPLKLGNAGDIRLTVEKPGQFDTIFYRQQQQENSIPGPNQVRIKVASVGINAKDYYVLAGRVDTPDGTCQLECAGTVVQVGSNVTNFAPGDRVVAMAPSHFQTYQTLPEWACHKLLLSENFNTAATLPLVYSTAIYALHHRAQIQPGETILIHSGAGGVGIAAIQLALAAGAQVFTTVSTEEKKQYLVSAFGLDPANVFSSRDTSFLEGVLSATNNRGVDVILNSLTGDQLHATWRCAASFGRFVEIGKLDLSTAGKLEMDQFLKNTTFTAFDLGNLYFTSNEQHHKLWNQLLVETFDLFRQGKIKAVEPLKVFDLSEATQAYRYFATRTRLGKIAINLEDPESEIQVQRLKHAASFSSDKSYVMVGCLGGLGRTLSRWMVSRGARKFAFLGRSGLKKPAAQNLVRDLQALGAETVVVTGDVCSSDDVNAVVDAAAKMGKLGGVVQAAMGLNEAIFSDMPNEYWHTGIDPKVKGTWYLYDAIRKGGGAKELEFFMMTSSVSGSVGTATESNYCAGNHFLDLFARFLRGKGLPGVSVGLGMISEVGYLHDNPEIEALLLRKGIQPIDSDELLQILDLSLTSGLKLGIHHPHDQLAAAHMLTGLEASGLQELRKKGFEGNHPVLEDARAGVLAAALGADAGSRAGTAGDGLPAEVVKAIEGGETLTQAVLDHVRRRFANLVLMKYEAVDVVKPLAEYGMDSMIGAEFRTWFYQSLKADVPLSLLLSKTCTLETLSELALEARDE</sequence>
<feature type="region of interest" description="C-terminal hotdog fold" evidence="7">
    <location>
        <begin position="1094"/>
        <end position="1248"/>
    </location>
</feature>
<evidence type="ECO:0000256" key="1">
    <source>
        <dbReference type="ARBA" id="ARBA00022450"/>
    </source>
</evidence>
<dbReference type="GO" id="GO:0004315">
    <property type="term" value="F:3-oxoacyl-[acyl-carrier-protein] synthase activity"/>
    <property type="evidence" value="ECO:0007669"/>
    <property type="project" value="InterPro"/>
</dbReference>
<dbReference type="SUPFAM" id="SSF52151">
    <property type="entry name" value="FabD/lysophospholipase-like"/>
    <property type="match status" value="1"/>
</dbReference>
<dbReference type="Pfam" id="PF00698">
    <property type="entry name" value="Acyl_transf_1"/>
    <property type="match status" value="1"/>
</dbReference>
<evidence type="ECO:0000256" key="3">
    <source>
        <dbReference type="ARBA" id="ARBA00022679"/>
    </source>
</evidence>
<dbReference type="InterPro" id="IPR050091">
    <property type="entry name" value="PKS_NRPS_Biosynth_Enz"/>
</dbReference>
<dbReference type="PANTHER" id="PTHR43775:SF50">
    <property type="entry name" value="HIGHLY REDUCING POLYKETIDE SYNTHASE SRDA"/>
    <property type="match status" value="1"/>
</dbReference>
<dbReference type="Gene3D" id="3.30.70.3290">
    <property type="match status" value="1"/>
</dbReference>
<feature type="compositionally biased region" description="Polar residues" evidence="8">
    <location>
        <begin position="8"/>
        <end position="23"/>
    </location>
</feature>
<dbReference type="GO" id="GO:0016787">
    <property type="term" value="F:hydrolase activity"/>
    <property type="evidence" value="ECO:0007669"/>
    <property type="project" value="UniProtKB-KW"/>
</dbReference>
<dbReference type="PROSITE" id="PS00606">
    <property type="entry name" value="KS3_1"/>
    <property type="match status" value="1"/>
</dbReference>
<dbReference type="InterPro" id="IPR032821">
    <property type="entry name" value="PKS_assoc"/>
</dbReference>
<dbReference type="InterPro" id="IPR001227">
    <property type="entry name" value="Ac_transferase_dom_sf"/>
</dbReference>
<dbReference type="InterPro" id="IPR036291">
    <property type="entry name" value="NAD(P)-bd_dom_sf"/>
</dbReference>
<dbReference type="InterPro" id="IPR014031">
    <property type="entry name" value="Ketoacyl_synth_C"/>
</dbReference>
<dbReference type="InterPro" id="IPR013154">
    <property type="entry name" value="ADH-like_N"/>
</dbReference>
<keyword evidence="2" id="KW-0597">Phosphoprotein</keyword>
<dbReference type="InterPro" id="IPR016039">
    <property type="entry name" value="Thiolase-like"/>
</dbReference>
<dbReference type="InterPro" id="IPR049551">
    <property type="entry name" value="PKS_DH_C"/>
</dbReference>
<evidence type="ECO:0000313" key="11">
    <source>
        <dbReference type="EMBL" id="KAK4222721.1"/>
    </source>
</evidence>
<keyword evidence="3 11" id="KW-0808">Transferase</keyword>
<gene>
    <name evidence="11" type="ORF">QBC38DRAFT_503765</name>
</gene>
<feature type="active site" description="Proton acceptor; for dehydratase activity" evidence="7">
    <location>
        <position position="976"/>
    </location>
</feature>
<accession>A0AAN6YRE8</accession>
<dbReference type="SMART" id="SM00825">
    <property type="entry name" value="PKS_KS"/>
    <property type="match status" value="1"/>
</dbReference>
<dbReference type="SUPFAM" id="SSF47336">
    <property type="entry name" value="ACP-like"/>
    <property type="match status" value="1"/>
</dbReference>
<reference evidence="11" key="2">
    <citation type="submission" date="2023-05" db="EMBL/GenBank/DDBJ databases">
        <authorList>
            <consortium name="Lawrence Berkeley National Laboratory"/>
            <person name="Steindorff A."/>
            <person name="Hensen N."/>
            <person name="Bonometti L."/>
            <person name="Westerberg I."/>
            <person name="Brannstrom I.O."/>
            <person name="Guillou S."/>
            <person name="Cros-Aarteil S."/>
            <person name="Calhoun S."/>
            <person name="Haridas S."/>
            <person name="Kuo A."/>
            <person name="Mondo S."/>
            <person name="Pangilinan J."/>
            <person name="Riley R."/>
            <person name="Labutti K."/>
            <person name="Andreopoulos B."/>
            <person name="Lipzen A."/>
            <person name="Chen C."/>
            <person name="Yanf M."/>
            <person name="Daum C."/>
            <person name="Ng V."/>
            <person name="Clum A."/>
            <person name="Ohm R."/>
            <person name="Martin F."/>
            <person name="Silar P."/>
            <person name="Natvig D."/>
            <person name="Lalanne C."/>
            <person name="Gautier V."/>
            <person name="Ament-Velasquez S.L."/>
            <person name="Kruys A."/>
            <person name="Hutchinson M.I."/>
            <person name="Powell A.J."/>
            <person name="Barry K."/>
            <person name="Miller A.N."/>
            <person name="Grigoriev I.V."/>
            <person name="Debuchy R."/>
            <person name="Gladieux P."/>
            <person name="Thoren M.H."/>
            <person name="Johannesson H."/>
        </authorList>
    </citation>
    <scope>NUCLEOTIDE SEQUENCE</scope>
    <source>
        <strain evidence="11">CBS 990.96</strain>
    </source>
</reference>
<feature type="domain" description="Ketosynthase family 3 (KS3)" evidence="9">
    <location>
        <begin position="28"/>
        <end position="454"/>
    </location>
</feature>
<dbReference type="PROSITE" id="PS52004">
    <property type="entry name" value="KS3_2"/>
    <property type="match status" value="1"/>
</dbReference>
<evidence type="ECO:0000256" key="4">
    <source>
        <dbReference type="ARBA" id="ARBA00023002"/>
    </source>
</evidence>
<dbReference type="InterPro" id="IPR018201">
    <property type="entry name" value="Ketoacyl_synth_AS"/>
</dbReference>
<protein>
    <submittedName>
        <fullName evidence="11">Acyl transferase/acyl hydrolase/lysophospholipase</fullName>
    </submittedName>
</protein>
<dbReference type="Pfam" id="PF08659">
    <property type="entry name" value="KR"/>
    <property type="match status" value="1"/>
</dbReference>
<keyword evidence="4" id="KW-0560">Oxidoreductase</keyword>
<dbReference type="GO" id="GO:0016491">
    <property type="term" value="F:oxidoreductase activity"/>
    <property type="evidence" value="ECO:0007669"/>
    <property type="project" value="UniProtKB-KW"/>
</dbReference>
<feature type="region of interest" description="Disordered" evidence="8">
    <location>
        <begin position="1"/>
        <end position="26"/>
    </location>
</feature>
<dbReference type="EMBL" id="MU865457">
    <property type="protein sequence ID" value="KAK4222721.1"/>
    <property type="molecule type" value="Genomic_DNA"/>
</dbReference>
<feature type="region of interest" description="N-terminal hotdog fold" evidence="7">
    <location>
        <begin position="944"/>
        <end position="1080"/>
    </location>
</feature>
<dbReference type="GO" id="GO:0044550">
    <property type="term" value="P:secondary metabolite biosynthetic process"/>
    <property type="evidence" value="ECO:0007669"/>
    <property type="project" value="TreeGrafter"/>
</dbReference>
<feature type="active site" description="Proton donor; for dehydratase activity" evidence="7">
    <location>
        <position position="1160"/>
    </location>
</feature>
<dbReference type="InterPro" id="IPR011032">
    <property type="entry name" value="GroES-like_sf"/>
</dbReference>
<dbReference type="GO" id="GO:0004312">
    <property type="term" value="F:fatty acid synthase activity"/>
    <property type="evidence" value="ECO:0007669"/>
    <property type="project" value="TreeGrafter"/>
</dbReference>
<dbReference type="CDD" id="cd05195">
    <property type="entry name" value="enoyl_red"/>
    <property type="match status" value="1"/>
</dbReference>
<evidence type="ECO:0000256" key="5">
    <source>
        <dbReference type="ARBA" id="ARBA00023268"/>
    </source>
</evidence>
<keyword evidence="11" id="KW-0378">Hydrolase</keyword>
<evidence type="ECO:0000259" key="10">
    <source>
        <dbReference type="PROSITE" id="PS52019"/>
    </source>
</evidence>
<dbReference type="Gene3D" id="3.40.47.10">
    <property type="match status" value="1"/>
</dbReference>
<dbReference type="SMART" id="SM00826">
    <property type="entry name" value="PKS_DH"/>
    <property type="match status" value="1"/>
</dbReference>
<dbReference type="Gene3D" id="3.90.180.10">
    <property type="entry name" value="Medium-chain alcohol dehydrogenases, catalytic domain"/>
    <property type="match status" value="1"/>
</dbReference>
<keyword evidence="5" id="KW-0511">Multifunctional enzyme</keyword>
<dbReference type="CDD" id="cd00833">
    <property type="entry name" value="PKS"/>
    <property type="match status" value="1"/>
</dbReference>
<dbReference type="InterPro" id="IPR036736">
    <property type="entry name" value="ACP-like_sf"/>
</dbReference>
<dbReference type="Gene3D" id="3.40.366.10">
    <property type="entry name" value="Malonyl-Coenzyme A Acyl Carrier Protein, domain 2"/>
    <property type="match status" value="1"/>
</dbReference>
<dbReference type="InterPro" id="IPR016036">
    <property type="entry name" value="Malonyl_transacylase_ACP-bd"/>
</dbReference>
<dbReference type="SUPFAM" id="SSF55048">
    <property type="entry name" value="Probable ACP-binding domain of malonyl-CoA ACP transacylase"/>
    <property type="match status" value="1"/>
</dbReference>
<dbReference type="Pfam" id="PF02801">
    <property type="entry name" value="Ketoacyl-synt_C"/>
    <property type="match status" value="1"/>
</dbReference>
<dbReference type="SMART" id="SM00829">
    <property type="entry name" value="PKS_ER"/>
    <property type="match status" value="1"/>
</dbReference>
<dbReference type="InterPro" id="IPR020807">
    <property type="entry name" value="PKS_DH"/>
</dbReference>
<dbReference type="InterPro" id="IPR013968">
    <property type="entry name" value="PKS_KR"/>
</dbReference>
<dbReference type="InterPro" id="IPR057326">
    <property type="entry name" value="KR_dom"/>
</dbReference>
<keyword evidence="12" id="KW-1185">Reference proteome</keyword>
<dbReference type="PROSITE" id="PS52019">
    <property type="entry name" value="PKS_MFAS_DH"/>
    <property type="match status" value="1"/>
</dbReference>
<keyword evidence="6" id="KW-0012">Acyltransferase</keyword>
<dbReference type="InterPro" id="IPR016035">
    <property type="entry name" value="Acyl_Trfase/lysoPLipase"/>
</dbReference>
<evidence type="ECO:0000256" key="8">
    <source>
        <dbReference type="SAM" id="MobiDB-lite"/>
    </source>
</evidence>
<evidence type="ECO:0000259" key="9">
    <source>
        <dbReference type="PROSITE" id="PS52004"/>
    </source>
</evidence>
<dbReference type="InterPro" id="IPR049900">
    <property type="entry name" value="PKS_mFAS_DH"/>
</dbReference>
<dbReference type="InterPro" id="IPR042104">
    <property type="entry name" value="PKS_dehydratase_sf"/>
</dbReference>
<proteinExistence type="predicted"/>
<dbReference type="SUPFAM" id="SSF51735">
    <property type="entry name" value="NAD(P)-binding Rossmann-fold domains"/>
    <property type="match status" value="2"/>
</dbReference>
<dbReference type="InterPro" id="IPR020843">
    <property type="entry name" value="ER"/>
</dbReference>
<evidence type="ECO:0000313" key="12">
    <source>
        <dbReference type="Proteomes" id="UP001301958"/>
    </source>
</evidence>
<dbReference type="Gene3D" id="3.10.129.110">
    <property type="entry name" value="Polyketide synthase dehydratase"/>
    <property type="match status" value="1"/>
</dbReference>
<dbReference type="Pfam" id="PF21089">
    <property type="entry name" value="PKS_DH_N"/>
    <property type="match status" value="1"/>
</dbReference>
<evidence type="ECO:0000256" key="7">
    <source>
        <dbReference type="PROSITE-ProRule" id="PRU01363"/>
    </source>
</evidence>
<evidence type="ECO:0000256" key="2">
    <source>
        <dbReference type="ARBA" id="ARBA00022553"/>
    </source>
</evidence>
<dbReference type="InterPro" id="IPR014043">
    <property type="entry name" value="Acyl_transferase_dom"/>
</dbReference>